<feature type="transmembrane region" description="Helical" evidence="1">
    <location>
        <begin position="732"/>
        <end position="749"/>
    </location>
</feature>
<reference evidence="4 5" key="1">
    <citation type="submission" date="2016-11" db="EMBL/GenBank/DDBJ databases">
        <authorList>
            <person name="Jaros S."/>
            <person name="Januszkiewicz K."/>
            <person name="Wedrychowicz H."/>
        </authorList>
    </citation>
    <scope>NUCLEOTIDE SEQUENCE [LARGE SCALE GENOMIC DNA]</scope>
    <source>
        <strain evidence="4 5">DSM 24574</strain>
    </source>
</reference>
<sequence>MQTRCSNFSLSSKKYLFALLAFLGSYLTVMAQFNIDFSDPSCPNDDYPFPDQVAGAAITIPAIQAPGAISMEITSIAISPGGTFCSSPCPSPVTLNGGPIVTNIVFTVSGGAPFTTTLSTTAGTIDPGAAGLAVTFTLTANNGTKNCSRTYTFHVVRKPVDLVLVLDKSGSMGWNSGASSVTRWKALTDGVGLFMNTLDPFALTNDKIGLTFFDNAAVQPPSGFATPLIPMQGSVAAVTGNFSGAVSPGGSTAFGAGLQNALSKMTFDPNRNRFIIAFTDGEQNVPSTTYVNVNPDNHVYTDVTRFSTDPIRIYPIGIGAAGSLPAILTSMAQSLEGGGPTAVQISTEDGTALSGNYGTNFINVLESILKKGSPQIVNTFQKRLETPNGTAGLQSVDTFVVNKDIRKLVFNVVSGSRALSISSVKKDGTEFVPKYGRMRRGDGFVSYFLDLDQKGMPAVTPEGNWIVKTNGFTPAPYEITALVDDHITKYDFGYGNQRQKVGMPFNFTATLRHGIKTIKNAKIEVFVFKPGDDLGDLLARTSSQGEANSPGDPANPGTLKYQDLLNDSTFLNKLLAKKQFITLTYGAADSLYTGQFTGTDVSGVYHIIFRATTPDDPTLGKIVRYQRSSTYVYFPDIDLKLSGALFAVNTFTFRPIASNGKYIGPGWGNAITVDAPTAHIDNVVDKGEGTYVITLAGNVDETGTISLGGQTIYTGVISEIVTGHQPPFWTHWWFWLLILILIIVIIILARKKKHP</sequence>
<protein>
    <submittedName>
        <fullName evidence="4">von Willebrand factor type A domain-containing protein</fullName>
    </submittedName>
</protein>
<dbReference type="AlphaFoldDB" id="A0A1M5UNR9"/>
<keyword evidence="2" id="KW-0732">Signal</keyword>
<evidence type="ECO:0000256" key="2">
    <source>
        <dbReference type="SAM" id="SignalP"/>
    </source>
</evidence>
<dbReference type="InterPro" id="IPR002035">
    <property type="entry name" value="VWF_A"/>
</dbReference>
<keyword evidence="1" id="KW-0472">Membrane</keyword>
<dbReference type="SUPFAM" id="SSF53300">
    <property type="entry name" value="vWA-like"/>
    <property type="match status" value="1"/>
</dbReference>
<gene>
    <name evidence="4" type="ORF">SAMN04488109_4798</name>
</gene>
<dbReference type="PROSITE" id="PS50234">
    <property type="entry name" value="VWFA"/>
    <property type="match status" value="1"/>
</dbReference>
<dbReference type="Pfam" id="PF13519">
    <property type="entry name" value="VWA_2"/>
    <property type="match status" value="1"/>
</dbReference>
<dbReference type="EMBL" id="FQWQ01000003">
    <property type="protein sequence ID" value="SHH64498.1"/>
    <property type="molecule type" value="Genomic_DNA"/>
</dbReference>
<dbReference type="SMART" id="SM00327">
    <property type="entry name" value="VWA"/>
    <property type="match status" value="1"/>
</dbReference>
<evidence type="ECO:0000259" key="3">
    <source>
        <dbReference type="PROSITE" id="PS50234"/>
    </source>
</evidence>
<organism evidence="4 5">
    <name type="scientific">Chryseolinea serpens</name>
    <dbReference type="NCBI Taxonomy" id="947013"/>
    <lineage>
        <taxon>Bacteria</taxon>
        <taxon>Pseudomonadati</taxon>
        <taxon>Bacteroidota</taxon>
        <taxon>Cytophagia</taxon>
        <taxon>Cytophagales</taxon>
        <taxon>Fulvivirgaceae</taxon>
        <taxon>Chryseolinea</taxon>
    </lineage>
</organism>
<name>A0A1M5UNR9_9BACT</name>
<dbReference type="CDD" id="cd00198">
    <property type="entry name" value="vWFA"/>
    <property type="match status" value="1"/>
</dbReference>
<dbReference type="STRING" id="947013.SAMN04488109_4798"/>
<keyword evidence="1" id="KW-1133">Transmembrane helix</keyword>
<feature type="signal peptide" evidence="2">
    <location>
        <begin position="1"/>
        <end position="31"/>
    </location>
</feature>
<evidence type="ECO:0000313" key="4">
    <source>
        <dbReference type="EMBL" id="SHH64498.1"/>
    </source>
</evidence>
<proteinExistence type="predicted"/>
<keyword evidence="1" id="KW-0812">Transmembrane</keyword>
<evidence type="ECO:0000256" key="1">
    <source>
        <dbReference type="SAM" id="Phobius"/>
    </source>
</evidence>
<dbReference type="Proteomes" id="UP000184212">
    <property type="component" value="Unassembled WGS sequence"/>
</dbReference>
<dbReference type="OrthoDB" id="6059150at2"/>
<feature type="chain" id="PRO_5012522448" evidence="2">
    <location>
        <begin position="32"/>
        <end position="755"/>
    </location>
</feature>
<evidence type="ECO:0000313" key="5">
    <source>
        <dbReference type="Proteomes" id="UP000184212"/>
    </source>
</evidence>
<keyword evidence="5" id="KW-1185">Reference proteome</keyword>
<dbReference type="InterPro" id="IPR036465">
    <property type="entry name" value="vWFA_dom_sf"/>
</dbReference>
<accession>A0A1M5UNR9</accession>
<dbReference type="Gene3D" id="3.40.50.410">
    <property type="entry name" value="von Willebrand factor, type A domain"/>
    <property type="match status" value="1"/>
</dbReference>
<feature type="domain" description="VWFA" evidence="3">
    <location>
        <begin position="161"/>
        <end position="368"/>
    </location>
</feature>